<reference evidence="1 2" key="1">
    <citation type="journal article" date="2008" name="FEMS Yeast Res.">
        <title>Comparative genome analysis of a Saccharomyces cerevisiae wine strain.</title>
        <authorList>
            <person name="Borneman A.R."/>
            <person name="Forgan A.H."/>
            <person name="Pretorius I.S."/>
            <person name="Chambers P.J."/>
        </authorList>
    </citation>
    <scope>NUCLEOTIDE SEQUENCE [LARGE SCALE GENOMIC DNA]</scope>
    <source>
        <strain evidence="1 2">AWRI1631</strain>
    </source>
</reference>
<organism evidence="1 2">
    <name type="scientific">Saccharomyces cerevisiae (strain AWRI1631)</name>
    <name type="common">Baker's yeast</name>
    <dbReference type="NCBI Taxonomy" id="545124"/>
    <lineage>
        <taxon>Eukaryota</taxon>
        <taxon>Fungi</taxon>
        <taxon>Dikarya</taxon>
        <taxon>Ascomycota</taxon>
        <taxon>Saccharomycotina</taxon>
        <taxon>Saccharomycetes</taxon>
        <taxon>Saccharomycetales</taxon>
        <taxon>Saccharomycetaceae</taxon>
        <taxon>Saccharomyces</taxon>
    </lineage>
</organism>
<comment type="caution">
    <text evidence="1">The sequence shown here is derived from an EMBL/GenBank/DDBJ whole genome shotgun (WGS) entry which is preliminary data.</text>
</comment>
<sequence length="181" mass="20027">MNNSGITSEPISHLSITAILILNAVSTDSSSERRSLKPSKRALNPYFVKYTLLSSFADLTEVVYSMEFPPLLFSMPPAVGPRSQFHILLFKDISLLKVVLQQLIINNFLSSEVIRTFKTGESSLNLCNKRSKTLLLIRISFSSSKQPTRHRISSPGSGVTKSLAAGNKTLKASSFLFFLSR</sequence>
<name>B5VG37_YEAS6</name>
<evidence type="ECO:0000313" key="1">
    <source>
        <dbReference type="EMBL" id="EDZ73107.1"/>
    </source>
</evidence>
<gene>
    <name evidence="1" type="ORF">AWRI1631_43590</name>
</gene>
<dbReference type="Proteomes" id="UP000008988">
    <property type="component" value="Unassembled WGS sequence"/>
</dbReference>
<dbReference type="EMBL" id="ABSV01000456">
    <property type="protein sequence ID" value="EDZ73107.1"/>
    <property type="molecule type" value="Genomic_DNA"/>
</dbReference>
<proteinExistence type="predicted"/>
<protein>
    <submittedName>
        <fullName evidence="1">Uncharacterized protein</fullName>
    </submittedName>
</protein>
<evidence type="ECO:0000313" key="2">
    <source>
        <dbReference type="Proteomes" id="UP000008988"/>
    </source>
</evidence>
<accession>B5VG37</accession>
<dbReference type="AlphaFoldDB" id="B5VG37"/>